<dbReference type="InParanoid" id="A0A136JDL3"/>
<protein>
    <submittedName>
        <fullName evidence="1">Uncharacterized protein</fullName>
    </submittedName>
</protein>
<dbReference type="EMBL" id="KQ964246">
    <property type="protein sequence ID" value="KXJ95239.1"/>
    <property type="molecule type" value="Genomic_DNA"/>
</dbReference>
<name>A0A136JDL3_9PEZI</name>
<reference evidence="2" key="1">
    <citation type="submission" date="2016-02" db="EMBL/GenBank/DDBJ databases">
        <title>Draft genome sequence of Microdochium bolleyi, a fungal endophyte of beachgrass.</title>
        <authorList>
            <consortium name="DOE Joint Genome Institute"/>
            <person name="David A.S."/>
            <person name="May G."/>
            <person name="Haridas S."/>
            <person name="Lim J."/>
            <person name="Wang M."/>
            <person name="Labutti K."/>
            <person name="Lipzen A."/>
            <person name="Barry K."/>
            <person name="Grigoriev I.V."/>
        </authorList>
    </citation>
    <scope>NUCLEOTIDE SEQUENCE [LARGE SCALE GENOMIC DNA]</scope>
    <source>
        <strain evidence="2">J235TASD1</strain>
    </source>
</reference>
<dbReference type="Proteomes" id="UP000070501">
    <property type="component" value="Unassembled WGS sequence"/>
</dbReference>
<gene>
    <name evidence="1" type="ORF">Micbo1qcDRAFT_25014</name>
</gene>
<sequence length="120" mass="13252">MEERSRTDKSETVGVRLQICWPWTMARTGRQELMVPIRGREKRPSSPDAVGTSDATWQAVRLPALSSEDLKGGTSAVRLRHLDSSQSVDREPCAVIGPCFCVSVPPISPSPALRQDHKKN</sequence>
<evidence type="ECO:0000313" key="1">
    <source>
        <dbReference type="EMBL" id="KXJ95239.1"/>
    </source>
</evidence>
<keyword evidence="2" id="KW-1185">Reference proteome</keyword>
<proteinExistence type="predicted"/>
<accession>A0A136JDL3</accession>
<organism evidence="1 2">
    <name type="scientific">Microdochium bolleyi</name>
    <dbReference type="NCBI Taxonomy" id="196109"/>
    <lineage>
        <taxon>Eukaryota</taxon>
        <taxon>Fungi</taxon>
        <taxon>Dikarya</taxon>
        <taxon>Ascomycota</taxon>
        <taxon>Pezizomycotina</taxon>
        <taxon>Sordariomycetes</taxon>
        <taxon>Xylariomycetidae</taxon>
        <taxon>Xylariales</taxon>
        <taxon>Microdochiaceae</taxon>
        <taxon>Microdochium</taxon>
    </lineage>
</organism>
<evidence type="ECO:0000313" key="2">
    <source>
        <dbReference type="Proteomes" id="UP000070501"/>
    </source>
</evidence>
<dbReference type="AlphaFoldDB" id="A0A136JDL3"/>